<dbReference type="InterPro" id="IPR002201">
    <property type="entry name" value="Glyco_trans_9"/>
</dbReference>
<evidence type="ECO:0000256" key="3">
    <source>
        <dbReference type="ARBA" id="ARBA00043995"/>
    </source>
</evidence>
<evidence type="ECO:0000256" key="1">
    <source>
        <dbReference type="ARBA" id="ARBA00022676"/>
    </source>
</evidence>
<sequence length="337" mass="37785">MKILIVGPSWVGDSVISQSLIKVILSKSKEAKIDVLSPEWTGNIFKRMDEVSETINLPFSHGEMKIKERVDLGKTLKEKNYDQAIVLPNSFKSSLVPYFGEIPIRTGWRGEMRYFLINDMRILDKKIFPRMVDRFVALAFKKNENLPSSIPYPSLKVEQENLDSLRVNFGIDSILPLICLCPGAEFGPAKRWPTNYYSEVANDYLKKNWQVILLGSPNDIPVGEEIKKNINKESGFLNLIGKTKLVDTIDILSSSNLVLTNDSGLMHVAASVDVPLVALYGPTSPEFTPPLSNKVKVIKKNEGFTKLRSGDLEGGYHQSLKDIKPKEVLAALLEFES</sequence>
<dbReference type="EMBL" id="UINC01018416">
    <property type="protein sequence ID" value="SVA77339.1"/>
    <property type="molecule type" value="Genomic_DNA"/>
</dbReference>
<dbReference type="Pfam" id="PF01075">
    <property type="entry name" value="Glyco_transf_9"/>
    <property type="match status" value="1"/>
</dbReference>
<dbReference type="CDD" id="cd03789">
    <property type="entry name" value="GT9_LPS_heptosyltransferase"/>
    <property type="match status" value="1"/>
</dbReference>
<dbReference type="SUPFAM" id="SSF53756">
    <property type="entry name" value="UDP-Glycosyltransferase/glycogen phosphorylase"/>
    <property type="match status" value="1"/>
</dbReference>
<name>A0A381YJY8_9ZZZZ</name>
<dbReference type="GO" id="GO:0009244">
    <property type="term" value="P:lipopolysaccharide core region biosynthetic process"/>
    <property type="evidence" value="ECO:0007669"/>
    <property type="project" value="TreeGrafter"/>
</dbReference>
<comment type="catalytic activity">
    <reaction evidence="5">
        <text>an L-alpha-D-Hep-(1-&gt;5)-[alpha-Kdo-(2-&gt;4)]-alpha-Kdo-(2-&gt;6)-lipid A + ADP-L-glycero-beta-D-manno-heptose = an L-alpha-D-Hep-(1-&gt;3)-L-alpha-D-Hep-(1-&gt;5)-[alpha-Kdo-(2-&gt;4)]-alpha-Kdo-(2-&gt;6)-lipid A + ADP + H(+)</text>
        <dbReference type="Rhea" id="RHEA:74071"/>
        <dbReference type="ChEBI" id="CHEBI:15378"/>
        <dbReference type="ChEBI" id="CHEBI:61506"/>
        <dbReference type="ChEBI" id="CHEBI:193068"/>
        <dbReference type="ChEBI" id="CHEBI:193069"/>
        <dbReference type="ChEBI" id="CHEBI:456216"/>
        <dbReference type="EC" id="2.4.99.24"/>
    </reaction>
</comment>
<reference evidence="6" key="1">
    <citation type="submission" date="2018-05" db="EMBL/GenBank/DDBJ databases">
        <authorList>
            <person name="Lanie J.A."/>
            <person name="Ng W.-L."/>
            <person name="Kazmierczak K.M."/>
            <person name="Andrzejewski T.M."/>
            <person name="Davidsen T.M."/>
            <person name="Wayne K.J."/>
            <person name="Tettelin H."/>
            <person name="Glass J.I."/>
            <person name="Rusch D."/>
            <person name="Podicherti R."/>
            <person name="Tsui H.-C.T."/>
            <person name="Winkler M.E."/>
        </authorList>
    </citation>
    <scope>NUCLEOTIDE SEQUENCE</scope>
</reference>
<dbReference type="InterPro" id="IPR011910">
    <property type="entry name" value="RfaF"/>
</dbReference>
<dbReference type="InterPro" id="IPR051199">
    <property type="entry name" value="LPS_LOS_Heptosyltrfase"/>
</dbReference>
<comment type="similarity">
    <text evidence="3">Belongs to the glycosyltransferase 9 family.</text>
</comment>
<dbReference type="PANTHER" id="PTHR30160:SF7">
    <property type="entry name" value="ADP-HEPTOSE--LPS HEPTOSYLTRANSFERASE 2"/>
    <property type="match status" value="1"/>
</dbReference>
<organism evidence="6">
    <name type="scientific">marine metagenome</name>
    <dbReference type="NCBI Taxonomy" id="408172"/>
    <lineage>
        <taxon>unclassified sequences</taxon>
        <taxon>metagenomes</taxon>
        <taxon>ecological metagenomes</taxon>
    </lineage>
</organism>
<protein>
    <recommendedName>
        <fullName evidence="4">lipopolysaccharide heptosyltransferase II</fullName>
        <ecNumber evidence="4">2.4.99.24</ecNumber>
    </recommendedName>
</protein>
<dbReference type="NCBIfam" id="TIGR02195">
    <property type="entry name" value="heptsyl_trn_II"/>
    <property type="match status" value="1"/>
</dbReference>
<dbReference type="PANTHER" id="PTHR30160">
    <property type="entry name" value="TETRAACYLDISACCHARIDE 4'-KINASE-RELATED"/>
    <property type="match status" value="1"/>
</dbReference>
<keyword evidence="2" id="KW-0808">Transferase</keyword>
<keyword evidence="1" id="KW-0328">Glycosyltransferase</keyword>
<evidence type="ECO:0000256" key="4">
    <source>
        <dbReference type="ARBA" id="ARBA00044042"/>
    </source>
</evidence>
<dbReference type="GO" id="GO:0005829">
    <property type="term" value="C:cytosol"/>
    <property type="evidence" value="ECO:0007669"/>
    <property type="project" value="TreeGrafter"/>
</dbReference>
<dbReference type="Gene3D" id="3.40.50.2000">
    <property type="entry name" value="Glycogen Phosphorylase B"/>
    <property type="match status" value="2"/>
</dbReference>
<evidence type="ECO:0000256" key="2">
    <source>
        <dbReference type="ARBA" id="ARBA00022679"/>
    </source>
</evidence>
<dbReference type="GO" id="GO:0008713">
    <property type="term" value="F:ADP-heptose-lipopolysaccharide heptosyltransferase activity"/>
    <property type="evidence" value="ECO:0007669"/>
    <property type="project" value="UniProtKB-EC"/>
</dbReference>
<dbReference type="FunFam" id="3.40.50.2000:FF:000023">
    <property type="entry name" value="ADP-heptose--LPS heptosyltransferase II"/>
    <property type="match status" value="1"/>
</dbReference>
<evidence type="ECO:0000256" key="5">
    <source>
        <dbReference type="ARBA" id="ARBA00047503"/>
    </source>
</evidence>
<dbReference type="AlphaFoldDB" id="A0A381YJY8"/>
<dbReference type="EC" id="2.4.99.24" evidence="4"/>
<gene>
    <name evidence="6" type="ORF">METZ01_LOCUS130193</name>
</gene>
<evidence type="ECO:0000313" key="6">
    <source>
        <dbReference type="EMBL" id="SVA77339.1"/>
    </source>
</evidence>
<accession>A0A381YJY8</accession>
<proteinExistence type="inferred from homology"/>